<feature type="region of interest" description="Disordered" evidence="1">
    <location>
        <begin position="217"/>
        <end position="469"/>
    </location>
</feature>
<keyword evidence="3" id="KW-1185">Reference proteome</keyword>
<evidence type="ECO:0008006" key="4">
    <source>
        <dbReference type="Google" id="ProtNLM"/>
    </source>
</evidence>
<dbReference type="AlphaFoldDB" id="A0A2A9F9H7"/>
<feature type="compositionally biased region" description="Gly residues" evidence="1">
    <location>
        <begin position="335"/>
        <end position="391"/>
    </location>
</feature>
<reference evidence="2 3" key="1">
    <citation type="submission" date="2017-10" db="EMBL/GenBank/DDBJ databases">
        <title>Sequencing the genomes of 1000 actinobacteria strains.</title>
        <authorList>
            <person name="Klenk H.-P."/>
        </authorList>
    </citation>
    <scope>NUCLEOTIDE SEQUENCE [LARGE SCALE GENOMIC DNA]</scope>
    <source>
        <strain evidence="2 3">DSM 46092</strain>
    </source>
</reference>
<comment type="caution">
    <text evidence="2">The sequence shown here is derived from an EMBL/GenBank/DDBJ whole genome shotgun (WGS) entry which is preliminary data.</text>
</comment>
<dbReference type="EMBL" id="PDJK01000002">
    <property type="protein sequence ID" value="PFG47411.1"/>
    <property type="molecule type" value="Genomic_DNA"/>
</dbReference>
<evidence type="ECO:0000256" key="1">
    <source>
        <dbReference type="SAM" id="MobiDB-lite"/>
    </source>
</evidence>
<dbReference type="RefSeq" id="WP_098511336.1">
    <property type="nucleotide sequence ID" value="NZ_JBIAKZ010000011.1"/>
</dbReference>
<sequence length="469" mass="46743">MSFFDVVGDAAKAVGNALEDGGDWVGDLAEDVGHWFGDLYHGNLGDNAVPAPELVAKILASQGAQSWHQGAQQATSMASDHDQAGAWVQQLSAGLESAWTGGGADAAQARIKPFADATTAAATTYTGNSQNLTDLAHGFDAMKQSLQPMPGAPPHKNLWDEATWWDTDTEDQINQYNKMVKENLDRYHGYTQHAQTSGQTLATDYGQLTAFDSDVTLSQPDTKATGGPDDEHGPVGHPRSAFGPSHTRGGPSTTFTPNSPGSTPPPPGSSGPLPTSQSPNHPVGTGPGDGTTAAAWTPPNPNRTTGPGSGWVPSPSIPAGGGGNSWSPALAAGFGPIGGSAGGFGPTGGSGSGGASEPGGGSGSGGRGGNAAGRLGAGGRTGGTVEGGAGHGSPATGAGARNAAGSRGGSGMGGMGAAGGRGGKGEEDKEHQRRYGVDDDSAFDITDDEDGRLRDPRTGLPPTPPTIGG</sequence>
<protein>
    <recommendedName>
        <fullName evidence="4">PPE family protein</fullName>
    </recommendedName>
</protein>
<dbReference type="Proteomes" id="UP000243542">
    <property type="component" value="Unassembled WGS sequence"/>
</dbReference>
<gene>
    <name evidence="2" type="ORF">ATK36_2453</name>
</gene>
<feature type="compositionally biased region" description="Gly residues" evidence="1">
    <location>
        <begin position="406"/>
        <end position="422"/>
    </location>
</feature>
<feature type="compositionally biased region" description="Pro residues" evidence="1">
    <location>
        <begin position="459"/>
        <end position="469"/>
    </location>
</feature>
<proteinExistence type="predicted"/>
<feature type="compositionally biased region" description="Low complexity" evidence="1">
    <location>
        <begin position="249"/>
        <end position="261"/>
    </location>
</feature>
<feature type="compositionally biased region" description="Low complexity" evidence="1">
    <location>
        <begin position="270"/>
        <end position="306"/>
    </location>
</feature>
<dbReference type="InterPro" id="IPR038332">
    <property type="entry name" value="PPE_sf"/>
</dbReference>
<feature type="compositionally biased region" description="Acidic residues" evidence="1">
    <location>
        <begin position="438"/>
        <end position="450"/>
    </location>
</feature>
<dbReference type="Gene3D" id="1.20.1260.20">
    <property type="entry name" value="PPE superfamily"/>
    <property type="match status" value="1"/>
</dbReference>
<feature type="compositionally biased region" description="Basic and acidic residues" evidence="1">
    <location>
        <begin position="423"/>
        <end position="437"/>
    </location>
</feature>
<accession>A0A2A9F9H7</accession>
<evidence type="ECO:0000313" key="2">
    <source>
        <dbReference type="EMBL" id="PFG47411.1"/>
    </source>
</evidence>
<name>A0A2A9F9H7_9PSEU</name>
<organism evidence="2 3">
    <name type="scientific">Amycolatopsis sulphurea</name>
    <dbReference type="NCBI Taxonomy" id="76022"/>
    <lineage>
        <taxon>Bacteria</taxon>
        <taxon>Bacillati</taxon>
        <taxon>Actinomycetota</taxon>
        <taxon>Actinomycetes</taxon>
        <taxon>Pseudonocardiales</taxon>
        <taxon>Pseudonocardiaceae</taxon>
        <taxon>Amycolatopsis</taxon>
    </lineage>
</organism>
<evidence type="ECO:0000313" key="3">
    <source>
        <dbReference type="Proteomes" id="UP000243542"/>
    </source>
</evidence>